<feature type="chain" id="PRO_5004877641" evidence="2">
    <location>
        <begin position="20"/>
        <end position="355"/>
    </location>
</feature>
<dbReference type="AlphaFoldDB" id="W6EKX1"/>
<dbReference type="Pfam" id="PF01108">
    <property type="entry name" value="Tissue_fac"/>
    <property type="match status" value="1"/>
</dbReference>
<feature type="transmembrane region" description="Helical" evidence="1">
    <location>
        <begin position="222"/>
        <end position="247"/>
    </location>
</feature>
<dbReference type="Gene3D" id="2.60.40.10">
    <property type="entry name" value="Immunoglobulins"/>
    <property type="match status" value="2"/>
</dbReference>
<dbReference type="GO" id="GO:0005886">
    <property type="term" value="C:plasma membrane"/>
    <property type="evidence" value="ECO:0007669"/>
    <property type="project" value="TreeGrafter"/>
</dbReference>
<keyword evidence="1" id="KW-0472">Membrane</keyword>
<feature type="domain" description="Fibronectin type-III" evidence="3">
    <location>
        <begin position="24"/>
        <end position="115"/>
    </location>
</feature>
<dbReference type="InterPro" id="IPR003961">
    <property type="entry name" value="FN3_dom"/>
</dbReference>
<dbReference type="CDD" id="cd00063">
    <property type="entry name" value="FN3"/>
    <property type="match status" value="1"/>
</dbReference>
<accession>W6EKX1</accession>
<dbReference type="GO" id="GO:0004896">
    <property type="term" value="F:cytokine receptor activity"/>
    <property type="evidence" value="ECO:0007669"/>
    <property type="project" value="TreeGrafter"/>
</dbReference>
<dbReference type="PROSITE" id="PS50853">
    <property type="entry name" value="FN3"/>
    <property type="match status" value="1"/>
</dbReference>
<dbReference type="InterPro" id="IPR050650">
    <property type="entry name" value="Type-II_Cytokine-TF_Rcpt"/>
</dbReference>
<dbReference type="InterPro" id="IPR036116">
    <property type="entry name" value="FN3_sf"/>
</dbReference>
<dbReference type="PANTHER" id="PTHR20859">
    <property type="entry name" value="INTERFERON/INTERLEUKIN RECEPTOR"/>
    <property type="match status" value="1"/>
</dbReference>
<evidence type="ECO:0000256" key="2">
    <source>
        <dbReference type="SAM" id="SignalP"/>
    </source>
</evidence>
<dbReference type="SMR" id="W6EKX1"/>
<evidence type="ECO:0000313" key="4">
    <source>
        <dbReference type="EMBL" id="AHJ11133.1"/>
    </source>
</evidence>
<gene>
    <name evidence="4" type="primary">CRFB4</name>
</gene>
<dbReference type="InterPro" id="IPR015373">
    <property type="entry name" value="Interferon/interleukin_rcp_dom"/>
</dbReference>
<feature type="signal peptide" evidence="2">
    <location>
        <begin position="1"/>
        <end position="19"/>
    </location>
</feature>
<organism evidence="4">
    <name type="scientific">Ctenopharyngodon idella</name>
    <name type="common">Grass carp</name>
    <name type="synonym">Leuciscus idella</name>
    <dbReference type="NCBI Taxonomy" id="7959"/>
    <lineage>
        <taxon>Eukaryota</taxon>
        <taxon>Metazoa</taxon>
        <taxon>Chordata</taxon>
        <taxon>Craniata</taxon>
        <taxon>Vertebrata</taxon>
        <taxon>Euteleostomi</taxon>
        <taxon>Actinopterygii</taxon>
        <taxon>Neopterygii</taxon>
        <taxon>Teleostei</taxon>
        <taxon>Ostariophysi</taxon>
        <taxon>Cypriniformes</taxon>
        <taxon>Xenocyprididae</taxon>
        <taxon>Xenocypridinae</taxon>
        <taxon>Ctenopharyngodon</taxon>
    </lineage>
</organism>
<reference evidence="4" key="1">
    <citation type="submission" date="2013-11" db="EMBL/GenBank/DDBJ databases">
        <authorList>
            <person name="Wei H."/>
            <person name="Zhou H."/>
        </authorList>
    </citation>
    <scope>NUCLEOTIDE SEQUENCE</scope>
</reference>
<dbReference type="SUPFAM" id="SSF49265">
    <property type="entry name" value="Fibronectin type III"/>
    <property type="match status" value="2"/>
</dbReference>
<name>W6EKX1_CTEID</name>
<keyword evidence="1" id="KW-0812">Transmembrane</keyword>
<evidence type="ECO:0000256" key="1">
    <source>
        <dbReference type="SAM" id="Phobius"/>
    </source>
</evidence>
<sequence length="355" mass="40654">MTALSGLSALLCFIVYVSTESVPIPEDVRVKSLDMGLVLEWDPPQNTTNKLFNYTAEIKNWRDFYEPICVRSSSLSCDFINNITTFGAYQLRVRTELHGETSDWVETENFKVDEIIEISAPRVELTSRKGQTEVDNTDPPLKKRDLRDVYTHVSYLILYWKKGEAKKEELIRDQTRVMLPNLEPLVNYCVEVAVLYVPNKTSQPSNLTCVTNSSSHEAEPGLIAVVLLVSFLVVLFAVVLIFLAVWYSYKVCRIIFPDPKLPENLKQFLSQQSQSPILSAMQESTQLKEHFNELRIFQMEPDSSQDNQQIEELFRIQTDKDECIEADIKHSSEENSEMASTTSEEKHLLAELTLL</sequence>
<dbReference type="PANTHER" id="PTHR20859:SF46">
    <property type="entry name" value="INTERFERON GAMMA RECEPTOR 2"/>
    <property type="match status" value="1"/>
</dbReference>
<keyword evidence="2" id="KW-0732">Signal</keyword>
<dbReference type="EMBL" id="KF893261">
    <property type="protein sequence ID" value="AHJ11133.1"/>
    <property type="molecule type" value="mRNA"/>
</dbReference>
<keyword evidence="1" id="KW-1133">Transmembrane helix</keyword>
<dbReference type="InterPro" id="IPR013783">
    <property type="entry name" value="Ig-like_fold"/>
</dbReference>
<protein>
    <submittedName>
        <fullName evidence="4">CRFB4</fullName>
    </submittedName>
</protein>
<dbReference type="Pfam" id="PF09294">
    <property type="entry name" value="Interfer-bind"/>
    <property type="match status" value="1"/>
</dbReference>
<evidence type="ECO:0000259" key="3">
    <source>
        <dbReference type="PROSITE" id="PS50853"/>
    </source>
</evidence>
<proteinExistence type="evidence at transcript level"/>